<dbReference type="InterPro" id="IPR036291">
    <property type="entry name" value="NAD(P)-bd_dom_sf"/>
</dbReference>
<dbReference type="SUPFAM" id="SSF51735">
    <property type="entry name" value="NAD(P)-binding Rossmann-fold domains"/>
    <property type="match status" value="1"/>
</dbReference>
<dbReference type="GO" id="GO:0005737">
    <property type="term" value="C:cytoplasm"/>
    <property type="evidence" value="ECO:0007669"/>
    <property type="project" value="TreeGrafter"/>
</dbReference>
<dbReference type="OrthoDB" id="3174087at2"/>
<dbReference type="PANTHER" id="PTHR48079:SF6">
    <property type="entry name" value="NAD(P)-BINDING DOMAIN-CONTAINING PROTEIN-RELATED"/>
    <property type="match status" value="1"/>
</dbReference>
<reference evidence="3" key="1">
    <citation type="submission" date="2016-10" db="EMBL/GenBank/DDBJ databases">
        <authorList>
            <person name="Varghese N."/>
            <person name="Submissions S."/>
        </authorList>
    </citation>
    <scope>NUCLEOTIDE SEQUENCE [LARGE SCALE GENOMIC DNA]</scope>
    <source>
        <strain evidence="3">IBRC-M 10655</strain>
    </source>
</reference>
<accession>A0A1H0L6T7</accession>
<sequence length="325" mass="33898">MITAAVTGGSGFIGSHLVQALRKSGVEVRALVRPTSRTAVLESAGAELVFGDLSDASSVGVAVAGAEIVYHCGAIVSDWAPPGAFEAVNAVGTQNVVAASAAAGARLVHVSSTDVYGFPDVGGLDESTLRTRRGWGYVDAKIAGEEAVEGAIAQGLDAVIVRPASVYGPRCPYFVEGCVDLMNQGQLSFIGNGTATGGFIYVADLVRLLIAAGNQAPAGEIYNGTGGRRETWREYFDGLARVTGAVPISTNLDKEVAYALASRLEAQALEDLNSEPPALTRHAWAMYATDQHCSVKKAGDQLGWQPTTSLDEGLDLVGKWWADRA</sequence>
<evidence type="ECO:0000313" key="3">
    <source>
        <dbReference type="Proteomes" id="UP000199651"/>
    </source>
</evidence>
<dbReference type="RefSeq" id="WP_091373074.1">
    <property type="nucleotide sequence ID" value="NZ_FNDV01000009.1"/>
</dbReference>
<protein>
    <submittedName>
        <fullName evidence="2">Nucleoside-diphosphate-sugar epimerase</fullName>
    </submittedName>
</protein>
<name>A0A1H0L6T7_9PSEU</name>
<dbReference type="Pfam" id="PF01370">
    <property type="entry name" value="Epimerase"/>
    <property type="match status" value="1"/>
</dbReference>
<dbReference type="STRING" id="504798.SAMN05421871_109269"/>
<gene>
    <name evidence="2" type="ORF">SAMN05192558_10430</name>
</gene>
<dbReference type="Gene3D" id="3.40.50.720">
    <property type="entry name" value="NAD(P)-binding Rossmann-like Domain"/>
    <property type="match status" value="1"/>
</dbReference>
<feature type="domain" description="NAD-dependent epimerase/dehydratase" evidence="1">
    <location>
        <begin position="5"/>
        <end position="223"/>
    </location>
</feature>
<dbReference type="InterPro" id="IPR051783">
    <property type="entry name" value="NAD(P)-dependent_oxidoreduct"/>
</dbReference>
<keyword evidence="3" id="KW-1185">Reference proteome</keyword>
<dbReference type="AlphaFoldDB" id="A0A1H0L6T7"/>
<organism evidence="2 3">
    <name type="scientific">Actinokineospora alba</name>
    <dbReference type="NCBI Taxonomy" id="504798"/>
    <lineage>
        <taxon>Bacteria</taxon>
        <taxon>Bacillati</taxon>
        <taxon>Actinomycetota</taxon>
        <taxon>Actinomycetes</taxon>
        <taxon>Pseudonocardiales</taxon>
        <taxon>Pseudonocardiaceae</taxon>
        <taxon>Actinokineospora</taxon>
    </lineage>
</organism>
<dbReference type="Proteomes" id="UP000199651">
    <property type="component" value="Unassembled WGS sequence"/>
</dbReference>
<proteinExistence type="predicted"/>
<dbReference type="PANTHER" id="PTHR48079">
    <property type="entry name" value="PROTEIN YEEZ"/>
    <property type="match status" value="1"/>
</dbReference>
<evidence type="ECO:0000259" key="1">
    <source>
        <dbReference type="Pfam" id="PF01370"/>
    </source>
</evidence>
<evidence type="ECO:0000313" key="2">
    <source>
        <dbReference type="EMBL" id="SDO63782.1"/>
    </source>
</evidence>
<dbReference type="InterPro" id="IPR001509">
    <property type="entry name" value="Epimerase_deHydtase"/>
</dbReference>
<dbReference type="GO" id="GO:0004029">
    <property type="term" value="F:aldehyde dehydrogenase (NAD+) activity"/>
    <property type="evidence" value="ECO:0007669"/>
    <property type="project" value="TreeGrafter"/>
</dbReference>
<dbReference type="EMBL" id="FNJB01000004">
    <property type="protein sequence ID" value="SDO63782.1"/>
    <property type="molecule type" value="Genomic_DNA"/>
</dbReference>